<dbReference type="FunFam" id="2.30.29.30:FF:000317">
    <property type="entry name" value="Amyloid beta A4 protein-binding family B member"/>
    <property type="match status" value="1"/>
</dbReference>
<dbReference type="SUPFAM" id="SSF50729">
    <property type="entry name" value="PH domain-like"/>
    <property type="match status" value="2"/>
</dbReference>
<dbReference type="Pfam" id="PF00640">
    <property type="entry name" value="PID"/>
    <property type="match status" value="1"/>
</dbReference>
<dbReference type="PANTHER" id="PTHR14058:SF8">
    <property type="entry name" value="PROTEIN FE65 HOMOLOG"/>
    <property type="match status" value="1"/>
</dbReference>
<dbReference type="Gene3D" id="2.30.29.30">
    <property type="entry name" value="Pleckstrin-homology domain (PH domain)/Phosphotyrosine-binding domain (PTB)"/>
    <property type="match status" value="2"/>
</dbReference>
<dbReference type="GO" id="GO:0006355">
    <property type="term" value="P:regulation of DNA-templated transcription"/>
    <property type="evidence" value="ECO:0007669"/>
    <property type="project" value="TreeGrafter"/>
</dbReference>
<dbReference type="InterPro" id="IPR006020">
    <property type="entry name" value="PTB/PI_dom"/>
</dbReference>
<dbReference type="EMBL" id="OU898276">
    <property type="protein sequence ID" value="CAG9828006.1"/>
    <property type="molecule type" value="Genomic_DNA"/>
</dbReference>
<dbReference type="CDD" id="cd01272">
    <property type="entry name" value="PTB1_Fe65"/>
    <property type="match status" value="1"/>
</dbReference>
<protein>
    <recommendedName>
        <fullName evidence="2">PID domain-containing protein</fullName>
    </recommendedName>
</protein>
<evidence type="ECO:0000313" key="3">
    <source>
        <dbReference type="EMBL" id="CAG9828006.1"/>
    </source>
</evidence>
<dbReference type="GO" id="GO:0005737">
    <property type="term" value="C:cytoplasm"/>
    <property type="evidence" value="ECO:0007669"/>
    <property type="project" value="TreeGrafter"/>
</dbReference>
<name>A0A9N9STH1_DIABA</name>
<keyword evidence="1" id="KW-0677">Repeat</keyword>
<dbReference type="GO" id="GO:0005634">
    <property type="term" value="C:nucleus"/>
    <property type="evidence" value="ECO:0007669"/>
    <property type="project" value="TreeGrafter"/>
</dbReference>
<dbReference type="Proteomes" id="UP001153709">
    <property type="component" value="Chromosome 1"/>
</dbReference>
<evidence type="ECO:0000256" key="1">
    <source>
        <dbReference type="ARBA" id="ARBA00022737"/>
    </source>
</evidence>
<evidence type="ECO:0000313" key="4">
    <source>
        <dbReference type="Proteomes" id="UP001153709"/>
    </source>
</evidence>
<dbReference type="InterPro" id="IPR011993">
    <property type="entry name" value="PH-like_dom_sf"/>
</dbReference>
<dbReference type="PANTHER" id="PTHR14058">
    <property type="entry name" value="AMYLOID BETA A4 PRECURSOR PROTEIN-BINDING FAMILY B"/>
    <property type="match status" value="1"/>
</dbReference>
<sequence>MKLTNFMIFFADNDGPYYWHIKSGTIQREIPLIENNKLEKSNSKLNLKDGNLISSFENNLSVTRSSTSSALNLDGDDRKRKEEIALKRRSFPSKPDQDCKERPIRFAVRSLGWVEISEDDLTPERSSKAVNKCIVDLSLGKNDLLDVVGRWGDGKDLFMDLDEGSLKLFDPENLTVLNTQPIHTIRVWGVGRDNGRDFAYVARDRTTRKHMCHVFRCDMPARTIANTLRDICKKIMIERSLQQNLGKAIDVNGKSLATRPNNLPTEHRRPARNSQIFVSQSFPTPMEEPKKILRAQYLGSTQVSAATGMDILNESIDRLVATVPREQWQPVNISIAPSMISIHHPNVSNLFFNIFIALSHQLY</sequence>
<accession>A0A9N9STH1</accession>
<evidence type="ECO:0000259" key="2">
    <source>
        <dbReference type="PROSITE" id="PS01179"/>
    </source>
</evidence>
<gene>
    <name evidence="3" type="ORF">DIABBA_LOCUS1956</name>
</gene>
<dbReference type="PROSITE" id="PS01179">
    <property type="entry name" value="PID"/>
    <property type="match status" value="1"/>
</dbReference>
<dbReference type="Gene3D" id="2.20.70.10">
    <property type="match status" value="1"/>
</dbReference>
<reference evidence="3" key="1">
    <citation type="submission" date="2022-01" db="EMBL/GenBank/DDBJ databases">
        <authorList>
            <person name="King R."/>
        </authorList>
    </citation>
    <scope>NUCLEOTIDE SEQUENCE</scope>
</reference>
<dbReference type="OrthoDB" id="5969782at2759"/>
<dbReference type="SMART" id="SM00462">
    <property type="entry name" value="PTB"/>
    <property type="match status" value="1"/>
</dbReference>
<organism evidence="3 4">
    <name type="scientific">Diabrotica balteata</name>
    <name type="common">Banded cucumber beetle</name>
    <dbReference type="NCBI Taxonomy" id="107213"/>
    <lineage>
        <taxon>Eukaryota</taxon>
        <taxon>Metazoa</taxon>
        <taxon>Ecdysozoa</taxon>
        <taxon>Arthropoda</taxon>
        <taxon>Hexapoda</taxon>
        <taxon>Insecta</taxon>
        <taxon>Pterygota</taxon>
        <taxon>Neoptera</taxon>
        <taxon>Endopterygota</taxon>
        <taxon>Coleoptera</taxon>
        <taxon>Polyphaga</taxon>
        <taxon>Cucujiformia</taxon>
        <taxon>Chrysomeloidea</taxon>
        <taxon>Chrysomelidae</taxon>
        <taxon>Galerucinae</taxon>
        <taxon>Diabroticina</taxon>
        <taxon>Diabroticites</taxon>
        <taxon>Diabrotica</taxon>
    </lineage>
</organism>
<dbReference type="AlphaFoldDB" id="A0A9N9STH1"/>
<proteinExistence type="predicted"/>
<dbReference type="GO" id="GO:0001540">
    <property type="term" value="F:amyloid-beta binding"/>
    <property type="evidence" value="ECO:0007669"/>
    <property type="project" value="InterPro"/>
</dbReference>
<feature type="domain" description="PID" evidence="2">
    <location>
        <begin position="104"/>
        <end position="232"/>
    </location>
</feature>
<dbReference type="InterPro" id="IPR039576">
    <property type="entry name" value="APBB1/2/3"/>
</dbReference>
<keyword evidence="4" id="KW-1185">Reference proteome</keyword>